<dbReference type="InterPro" id="IPR015424">
    <property type="entry name" value="PyrdxlP-dep_Trfase"/>
</dbReference>
<comment type="caution">
    <text evidence="6">The sequence shown here is derived from an EMBL/GenBank/DDBJ whole genome shotgun (WGS) entry which is preliminary data.</text>
</comment>
<reference evidence="6 7" key="1">
    <citation type="submission" date="2020-04" db="EMBL/GenBank/DDBJ databases">
        <title>Genome sequencing and assembly of Pseudoalteromonas arctica.</title>
        <authorList>
            <person name="Cook G.M."/>
        </authorList>
    </citation>
    <scope>NUCLEOTIDE SEQUENCE [LARGE SCALE GENOMIC DNA]</scope>
    <source>
        <strain evidence="6 7">NEC-BIFX-2020_001</strain>
    </source>
</reference>
<evidence type="ECO:0000256" key="3">
    <source>
        <dbReference type="PIRSR" id="PIRSR000390-1"/>
    </source>
</evidence>
<dbReference type="AlphaFoldDB" id="A0AAP6Y1C6"/>
<feature type="modified residue" description="N6-(pyridoxal phosphate)lysine" evidence="4">
    <location>
        <position position="185"/>
    </location>
</feature>
<evidence type="ECO:0000256" key="2">
    <source>
        <dbReference type="ARBA" id="ARBA00037999"/>
    </source>
</evidence>
<dbReference type="InterPro" id="IPR000653">
    <property type="entry name" value="DegT/StrS_aminotransferase"/>
</dbReference>
<keyword evidence="1 4" id="KW-0663">Pyridoxal phosphate</keyword>
<feature type="active site" description="Proton acceptor" evidence="3">
    <location>
        <position position="185"/>
    </location>
</feature>
<dbReference type="Gene3D" id="3.40.640.10">
    <property type="entry name" value="Type I PLP-dependent aspartate aminotransferase-like (Major domain)"/>
    <property type="match status" value="1"/>
</dbReference>
<comment type="similarity">
    <text evidence="2 5">Belongs to the DegT/DnrJ/EryC1 family.</text>
</comment>
<evidence type="ECO:0000256" key="4">
    <source>
        <dbReference type="PIRSR" id="PIRSR000390-2"/>
    </source>
</evidence>
<accession>A0AAP6Y1C6</accession>
<evidence type="ECO:0000256" key="5">
    <source>
        <dbReference type="RuleBase" id="RU004508"/>
    </source>
</evidence>
<dbReference type="GO" id="GO:0008483">
    <property type="term" value="F:transaminase activity"/>
    <property type="evidence" value="ECO:0007669"/>
    <property type="project" value="UniProtKB-KW"/>
</dbReference>
<gene>
    <name evidence="6" type="ORF">HHE94_11945</name>
</gene>
<dbReference type="RefSeq" id="WP_169044496.1">
    <property type="nucleotide sequence ID" value="NZ_JABBYB010000006.1"/>
</dbReference>
<dbReference type="Pfam" id="PF01041">
    <property type="entry name" value="DegT_DnrJ_EryC1"/>
    <property type="match status" value="1"/>
</dbReference>
<keyword evidence="6" id="KW-0808">Transferase</keyword>
<dbReference type="PIRSF" id="PIRSF000390">
    <property type="entry name" value="PLP_StrS"/>
    <property type="match status" value="1"/>
</dbReference>
<dbReference type="SUPFAM" id="SSF53383">
    <property type="entry name" value="PLP-dependent transferases"/>
    <property type="match status" value="1"/>
</dbReference>
<dbReference type="PANTHER" id="PTHR30244:SF9">
    <property type="entry name" value="PROTEIN RV3402C"/>
    <property type="match status" value="1"/>
</dbReference>
<dbReference type="PANTHER" id="PTHR30244">
    <property type="entry name" value="TRANSAMINASE"/>
    <property type="match status" value="1"/>
</dbReference>
<dbReference type="Proteomes" id="UP000549590">
    <property type="component" value="Unassembled WGS sequence"/>
</dbReference>
<name>A0AAP6Y1C6_9GAMM</name>
<organism evidence="6 7">
    <name type="scientific">Pseudoalteromonas arctica</name>
    <dbReference type="NCBI Taxonomy" id="394751"/>
    <lineage>
        <taxon>Bacteria</taxon>
        <taxon>Pseudomonadati</taxon>
        <taxon>Pseudomonadota</taxon>
        <taxon>Gammaproteobacteria</taxon>
        <taxon>Alteromonadales</taxon>
        <taxon>Pseudoalteromonadaceae</taxon>
        <taxon>Pseudoalteromonas</taxon>
    </lineage>
</organism>
<dbReference type="GO" id="GO:0030170">
    <property type="term" value="F:pyridoxal phosphate binding"/>
    <property type="evidence" value="ECO:0007669"/>
    <property type="project" value="TreeGrafter"/>
</dbReference>
<evidence type="ECO:0000313" key="6">
    <source>
        <dbReference type="EMBL" id="NMP03413.1"/>
    </source>
</evidence>
<keyword evidence="6" id="KW-0032">Aminotransferase</keyword>
<dbReference type="EMBL" id="JABBYB010000006">
    <property type="protein sequence ID" value="NMP03413.1"/>
    <property type="molecule type" value="Genomic_DNA"/>
</dbReference>
<protein>
    <submittedName>
        <fullName evidence="6">Aminotransferase class I/II-fold pyridoxal phosphate-dependent enzyme</fullName>
    </submittedName>
</protein>
<sequence>MVFVTSPYLPSIKKYMKYVESIYENKWLTNNGPLVRELTTRLEERLNIKNLLLTSSGTMSLQIAFRLKQLENQSVITTPFSFHATYSALEWQGANVGFCDIDRKTWNLDIDKLEQILNSGQKVDCIVPVHTFGTPCDVDKIKKLKEKFNFNIIYDSAHAITTRDPKGKNILTYGDMSCFSLHATKLFHTVEGGGIVFSNPEEHEIASSMINFGLEGEKAFHPGINGKLSEFHAAMGLAILDDLTMIEEDRFRQKDYYTKLLNSRVDFQNKRTASTISPSYMPVLFEDEPDLVNTIAMLNTHNVYPRRYFNPALHQMPIVKQREVKWSLPEAEYVAKRVLCLPLYFGQTNAQVKSICNLFL</sequence>
<dbReference type="InterPro" id="IPR015421">
    <property type="entry name" value="PyrdxlP-dep_Trfase_major"/>
</dbReference>
<evidence type="ECO:0000256" key="1">
    <source>
        <dbReference type="ARBA" id="ARBA00022898"/>
    </source>
</evidence>
<proteinExistence type="inferred from homology"/>
<evidence type="ECO:0000313" key="7">
    <source>
        <dbReference type="Proteomes" id="UP000549590"/>
    </source>
</evidence>
<dbReference type="GO" id="GO:0000271">
    <property type="term" value="P:polysaccharide biosynthetic process"/>
    <property type="evidence" value="ECO:0007669"/>
    <property type="project" value="TreeGrafter"/>
</dbReference>